<evidence type="ECO:0000313" key="3">
    <source>
        <dbReference type="EMBL" id="KAG6476262.1"/>
    </source>
</evidence>
<name>A0A8J5F066_ZINOF</name>
<comment type="caution">
    <text evidence="3">The sequence shown here is derived from an EMBL/GenBank/DDBJ whole genome shotgun (WGS) entry which is preliminary data.</text>
</comment>
<feature type="transmembrane region" description="Helical" evidence="2">
    <location>
        <begin position="198"/>
        <end position="222"/>
    </location>
</feature>
<keyword evidence="2" id="KW-1133">Transmembrane helix</keyword>
<dbReference type="AlphaFoldDB" id="A0A8J5F066"/>
<feature type="transmembrane region" description="Helical" evidence="2">
    <location>
        <begin position="325"/>
        <end position="349"/>
    </location>
</feature>
<evidence type="ECO:0000256" key="1">
    <source>
        <dbReference type="SAM" id="MobiDB-lite"/>
    </source>
</evidence>
<dbReference type="Proteomes" id="UP000734854">
    <property type="component" value="Unassembled WGS sequence"/>
</dbReference>
<dbReference type="EMBL" id="JACMSC010000018">
    <property type="protein sequence ID" value="KAG6476262.1"/>
    <property type="molecule type" value="Genomic_DNA"/>
</dbReference>
<evidence type="ECO:0000256" key="2">
    <source>
        <dbReference type="SAM" id="Phobius"/>
    </source>
</evidence>
<feature type="transmembrane region" description="Helical" evidence="2">
    <location>
        <begin position="234"/>
        <end position="261"/>
    </location>
</feature>
<feature type="transmembrane region" description="Helical" evidence="2">
    <location>
        <begin position="118"/>
        <end position="140"/>
    </location>
</feature>
<feature type="transmembrane region" description="Helical" evidence="2">
    <location>
        <begin position="160"/>
        <end position="178"/>
    </location>
</feature>
<organism evidence="3 4">
    <name type="scientific">Zingiber officinale</name>
    <name type="common">Ginger</name>
    <name type="synonym">Amomum zingiber</name>
    <dbReference type="NCBI Taxonomy" id="94328"/>
    <lineage>
        <taxon>Eukaryota</taxon>
        <taxon>Viridiplantae</taxon>
        <taxon>Streptophyta</taxon>
        <taxon>Embryophyta</taxon>
        <taxon>Tracheophyta</taxon>
        <taxon>Spermatophyta</taxon>
        <taxon>Magnoliopsida</taxon>
        <taxon>Liliopsida</taxon>
        <taxon>Zingiberales</taxon>
        <taxon>Zingiberaceae</taxon>
        <taxon>Zingiber</taxon>
    </lineage>
</organism>
<feature type="transmembrane region" description="Helical" evidence="2">
    <location>
        <begin position="288"/>
        <end position="313"/>
    </location>
</feature>
<feature type="compositionally biased region" description="Pro residues" evidence="1">
    <location>
        <begin position="18"/>
        <end position="28"/>
    </location>
</feature>
<protein>
    <submittedName>
        <fullName evidence="3">Uncharacterized protein</fullName>
    </submittedName>
</protein>
<feature type="region of interest" description="Disordered" evidence="1">
    <location>
        <begin position="1"/>
        <end position="76"/>
    </location>
</feature>
<proteinExistence type="predicted"/>
<evidence type="ECO:0000313" key="4">
    <source>
        <dbReference type="Proteomes" id="UP000734854"/>
    </source>
</evidence>
<gene>
    <name evidence="3" type="ORF">ZIOFF_065501</name>
</gene>
<sequence length="418" mass="45217">MVGIGRWLNAQNKMEASSPPPLPFPPSPRENRKHLKAHDDGGGAGGGGGGGGGGRGARRSRWQGQGQGRRHRYHNRPCTTANWVSATVTSPAEEVAPARDVKEMPLDFLDPSDSSEDLISVALASFLLLLSAASFAAVLLRFRCRRRQRLHDLLSPLWPVRLLLPLFACLWSLSQLLRSPVLRRRLPVLRRHPDLICHAYLVSSQHLAEPAFLVILLFLVRASTRLKRASSSSVSAFAAAIAAALLAVLPFLLLHSLYLFLALSTPRLGLSHYNFASSSSSARCAYPLFGTVLIAAFAAVYVPIFVSASWAAVSVVINRRLRRRLYVLCAAVVVGLSVQVAALALSILWNPDDHAFQWLSVIETSSVVAVVAVGEAILVFRPVIDALSVGEVVETAQREPIAGSTCVARAQQPNFSPV</sequence>
<feature type="compositionally biased region" description="Gly residues" evidence="1">
    <location>
        <begin position="42"/>
        <end position="55"/>
    </location>
</feature>
<reference evidence="3 4" key="1">
    <citation type="submission" date="2020-08" db="EMBL/GenBank/DDBJ databases">
        <title>Plant Genome Project.</title>
        <authorList>
            <person name="Zhang R.-G."/>
        </authorList>
    </citation>
    <scope>NUCLEOTIDE SEQUENCE [LARGE SCALE GENOMIC DNA]</scope>
    <source>
        <tissue evidence="3">Rhizome</tissue>
    </source>
</reference>
<keyword evidence="2" id="KW-0472">Membrane</keyword>
<keyword evidence="4" id="KW-1185">Reference proteome</keyword>
<dbReference type="PANTHER" id="PTHR34116">
    <property type="entry name" value="PLASMINOGEN ACTIVATOR INHIBITOR"/>
    <property type="match status" value="1"/>
</dbReference>
<accession>A0A8J5F066</accession>
<dbReference type="PANTHER" id="PTHR34116:SF9">
    <property type="entry name" value="OS08G0346600 PROTEIN"/>
    <property type="match status" value="1"/>
</dbReference>
<keyword evidence="2" id="KW-0812">Transmembrane</keyword>
<feature type="transmembrane region" description="Helical" evidence="2">
    <location>
        <begin position="355"/>
        <end position="380"/>
    </location>
</feature>